<dbReference type="Pfam" id="PF03564">
    <property type="entry name" value="DUF1759"/>
    <property type="match status" value="1"/>
</dbReference>
<dbReference type="Pfam" id="PF05380">
    <property type="entry name" value="Peptidase_A17"/>
    <property type="match status" value="1"/>
</dbReference>
<dbReference type="EMBL" id="VUJU01009217">
    <property type="protein sequence ID" value="KAF0721355.1"/>
    <property type="molecule type" value="Genomic_DNA"/>
</dbReference>
<dbReference type="InterPro" id="IPR041588">
    <property type="entry name" value="Integrase_H2C2"/>
</dbReference>
<dbReference type="InterPro" id="IPR005312">
    <property type="entry name" value="DUF1759"/>
</dbReference>
<dbReference type="InterPro" id="IPR043128">
    <property type="entry name" value="Rev_trsase/Diguanyl_cyclase"/>
</dbReference>
<name>A0A6G0W4N5_APHCR</name>
<proteinExistence type="predicted"/>
<dbReference type="Pfam" id="PF17921">
    <property type="entry name" value="Integrase_H2C2"/>
    <property type="match status" value="1"/>
</dbReference>
<dbReference type="SUPFAM" id="SSF56672">
    <property type="entry name" value="DNA/RNA polymerases"/>
    <property type="match status" value="1"/>
</dbReference>
<dbReference type="Gene3D" id="3.10.10.10">
    <property type="entry name" value="HIV Type 1 Reverse Transcriptase, subunit A, domain 1"/>
    <property type="match status" value="1"/>
</dbReference>
<dbReference type="Gene3D" id="3.30.420.10">
    <property type="entry name" value="Ribonuclease H-like superfamily/Ribonuclease H"/>
    <property type="match status" value="1"/>
</dbReference>
<dbReference type="GO" id="GO:0003676">
    <property type="term" value="F:nucleic acid binding"/>
    <property type="evidence" value="ECO:0007669"/>
    <property type="project" value="InterPro"/>
</dbReference>
<comment type="caution">
    <text evidence="3">The sequence shown here is derived from an EMBL/GenBank/DDBJ whole genome shotgun (WGS) entry which is preliminary data.</text>
</comment>
<evidence type="ECO:0000259" key="2">
    <source>
        <dbReference type="PROSITE" id="PS50994"/>
    </source>
</evidence>
<evidence type="ECO:0000313" key="4">
    <source>
        <dbReference type="Proteomes" id="UP000478052"/>
    </source>
</evidence>
<dbReference type="PROSITE" id="PS50994">
    <property type="entry name" value="INTEGRASE"/>
    <property type="match status" value="1"/>
</dbReference>
<gene>
    <name evidence="3" type="ORF">FWK35_00037977</name>
</gene>
<dbReference type="GO" id="GO:0071897">
    <property type="term" value="P:DNA biosynthetic process"/>
    <property type="evidence" value="ECO:0007669"/>
    <property type="project" value="UniProtKB-ARBA"/>
</dbReference>
<feature type="domain" description="Integrase catalytic" evidence="2">
    <location>
        <begin position="1403"/>
        <end position="1594"/>
    </location>
</feature>
<dbReference type="Proteomes" id="UP000478052">
    <property type="component" value="Unassembled WGS sequence"/>
</dbReference>
<dbReference type="SUPFAM" id="SSF53098">
    <property type="entry name" value="Ribonuclease H-like"/>
    <property type="match status" value="1"/>
</dbReference>
<dbReference type="InterPro" id="IPR036397">
    <property type="entry name" value="RNaseH_sf"/>
</dbReference>
<sequence length="1710" mass="194595">MDLKILKNKGKLILKKREKMTEDVVNRYSDEEAQIQLNLLEDAFTKYNVAYDEKSAEANDEEIDQLIEDLETVSDYYLKAKSKLIGRLNKRTAAESATDIRENMNQSIRLPPINIPTFEGDFDDWYPYKDIFITLIHSNTFIDNTRKMYYLKSSLKGSAYQIIESMASIGDNYLEAWNLVLNRYDNERLIVQSHVQQLLTQTVHQTETINGLKSLLDGTNKHLRALSVLHQPVDQWDAIIIGIVATRLPTEVRKSWEVESASYSGIPTWTQLKQFIENRLQALNMLQYKPNTVNNACKTKPFVRTSAHVATDGQTNYTSNQCPVCPQKHIIYKCNTFMTAKPSERLNLAKRAKICFNCLRTTHSSNQCTNENTCKNCGLKHHSLLHLDMRKVSTTEGDTSNEQGKEHGPQSTVSHLGASHPTTFQNVILSTALVRVSGKNGQTVLCRALLDSGSQSHFVTSSLTTELGIDRINAQVIVNGISSAETTVNEKAEFTVSSRLNNKPYHISALVTPRITIDLPVGKMDTSNWDHLQGVQLADPTFHLPGKIDLLIGAELFYEIVQDGKQFGPEGAPILQNSKFGWIVAGHSNNSTKTDPTQTTTSIITCCTTYRQLEKQIENFWKVEEIPRMTIMSKEDQLCENHFLKTFKRDENGRYVVQLPFKEIPHKDNNSYDVAVRRLAQVERSLLRSPSVYDQYRKFMSDYLQQNHMELVQPTEKSPTVFLPHHHVSRPSSVTTKLRVVFDGSAIVCNGKSLNDMLHRGHKLQRDIVRIITRFRMHKYVYTADIRQMFRQIGIHSDDQCYQGIVWRNHPSEPIKQYKLKTVTYGLITSPFHALRTLAQLAVDEQASFPEGSTVLQNDFYVDEVMSGCNNVNAAKDQIQQLNDLLRRGGFDLRKWASNTPALLEGIPAEHQLLQFSIPDQNSVSVLGILWNTARDTFSFKVEPTPHFEQITKRELLSEIARTYDPCGWLAPLIIVAKVLMQRLWQTGTQWDEPVSKELLEHWIAHRTSYKYLQQFEIPRHVGNLLDNQRGCILHGFSDSSERAYAAAIYIIANDTGQLLVSKTRVAPLKKVTIPRLELCGATLLAQLMNSLIESLQLQVDTVTMWTDSTVTLQWIQSDANKWTTFVSNRVTLIQSLVPAAQWRHVRSSDNPADLASRGTSGEELINDRLWWHGPCWLSDPNKWPELNIKITTASEPVEELKDTPTVAVSLLSKIEPIGQDLLTKCSNYERLNRISAYIYRFCYNCKNPRRLSGHITVQEYKQGVLFWIRIAQHFVFSDEVKRLKSFKPVATTSVLASLDPFIDDTGLLRVGGRLRHADISYGQKYPILLPKNHPYIYLIIKQVHIYYLHASLEVTMSVIRQKYWLVHCRSTIKKVIHGCIPCVRSQKELCQQVMADLPAARVTVAPVFARVGVDFAGPITTKPVGIRTRTVTKSYLALFVCMTTKSIHLEVVSDLTTEGFIATLKRFVSRRGCPSDIYSDNGTNFVGANNKLRALYHCLSQGEFQKSITNHCVSVNINWHFNPPASPHHGGLWEANIKSTKIILYKNMGNITFTFEELNTICCQIEAILNSRPLCALDDGTVLTPGHFIIGRPLLAVPEDNLLCSTVNNRKRWNIIQKITQTYWKQWSNTYLNNLQQRSKWRKPQDNLAVGDLVILRDTGTSSTQWPMARVIEVFPSSADNHVRVVRIRTSKTELIRPITKLVKLPIEH</sequence>
<dbReference type="Pfam" id="PF18701">
    <property type="entry name" value="DUF5641"/>
    <property type="match status" value="1"/>
</dbReference>
<dbReference type="GO" id="GO:0042575">
    <property type="term" value="C:DNA polymerase complex"/>
    <property type="evidence" value="ECO:0007669"/>
    <property type="project" value="UniProtKB-ARBA"/>
</dbReference>
<reference evidence="3 4" key="1">
    <citation type="submission" date="2019-08" db="EMBL/GenBank/DDBJ databases">
        <title>Whole genome of Aphis craccivora.</title>
        <authorList>
            <person name="Voronova N.V."/>
            <person name="Shulinski R.S."/>
            <person name="Bandarenka Y.V."/>
            <person name="Zhorov D.G."/>
            <person name="Warner D."/>
        </authorList>
    </citation>
    <scope>NUCLEOTIDE SEQUENCE [LARGE SCALE GENOMIC DNA]</scope>
    <source>
        <strain evidence="3">180601</strain>
        <tissue evidence="3">Whole Body</tissue>
    </source>
</reference>
<accession>A0A6G0W4N5</accession>
<evidence type="ECO:0000256" key="1">
    <source>
        <dbReference type="SAM" id="MobiDB-lite"/>
    </source>
</evidence>
<dbReference type="InterPro" id="IPR001584">
    <property type="entry name" value="Integrase_cat-core"/>
</dbReference>
<dbReference type="InterPro" id="IPR008042">
    <property type="entry name" value="Retrotrans_Pao"/>
</dbReference>
<dbReference type="PANTHER" id="PTHR47331:SF1">
    <property type="entry name" value="GAG-LIKE PROTEIN"/>
    <property type="match status" value="1"/>
</dbReference>
<feature type="non-terminal residue" evidence="3">
    <location>
        <position position="1710"/>
    </location>
</feature>
<dbReference type="PANTHER" id="PTHR47331">
    <property type="entry name" value="PHD-TYPE DOMAIN-CONTAINING PROTEIN"/>
    <property type="match status" value="1"/>
</dbReference>
<dbReference type="OrthoDB" id="6603723at2759"/>
<dbReference type="Gene3D" id="3.30.70.270">
    <property type="match status" value="1"/>
</dbReference>
<evidence type="ECO:0000313" key="3">
    <source>
        <dbReference type="EMBL" id="KAF0721355.1"/>
    </source>
</evidence>
<dbReference type="GO" id="GO:0015074">
    <property type="term" value="P:DNA integration"/>
    <property type="evidence" value="ECO:0007669"/>
    <property type="project" value="InterPro"/>
</dbReference>
<feature type="region of interest" description="Disordered" evidence="1">
    <location>
        <begin position="395"/>
        <end position="414"/>
    </location>
</feature>
<dbReference type="InterPro" id="IPR012337">
    <property type="entry name" value="RNaseH-like_sf"/>
</dbReference>
<dbReference type="InterPro" id="IPR043502">
    <property type="entry name" value="DNA/RNA_pol_sf"/>
</dbReference>
<organism evidence="3 4">
    <name type="scientific">Aphis craccivora</name>
    <name type="common">Cowpea aphid</name>
    <dbReference type="NCBI Taxonomy" id="307492"/>
    <lineage>
        <taxon>Eukaryota</taxon>
        <taxon>Metazoa</taxon>
        <taxon>Ecdysozoa</taxon>
        <taxon>Arthropoda</taxon>
        <taxon>Hexapoda</taxon>
        <taxon>Insecta</taxon>
        <taxon>Pterygota</taxon>
        <taxon>Neoptera</taxon>
        <taxon>Paraneoptera</taxon>
        <taxon>Hemiptera</taxon>
        <taxon>Sternorrhyncha</taxon>
        <taxon>Aphidomorpha</taxon>
        <taxon>Aphidoidea</taxon>
        <taxon>Aphididae</taxon>
        <taxon>Aphidini</taxon>
        <taxon>Aphis</taxon>
        <taxon>Aphis</taxon>
    </lineage>
</organism>
<protein>
    <submittedName>
        <fullName evidence="3">Putative bel12 ag transposon polyprotein</fullName>
    </submittedName>
</protein>
<dbReference type="InterPro" id="IPR040676">
    <property type="entry name" value="DUF5641"/>
</dbReference>
<keyword evidence="4" id="KW-1185">Reference proteome</keyword>